<dbReference type="EMBL" id="FOBF01000011">
    <property type="protein sequence ID" value="SEM24372.1"/>
    <property type="molecule type" value="Genomic_DNA"/>
</dbReference>
<dbReference type="InterPro" id="IPR045540">
    <property type="entry name" value="YegS/DAGK_C"/>
</dbReference>
<comment type="cofactor">
    <cofactor evidence="1">
        <name>Mg(2+)</name>
        <dbReference type="ChEBI" id="CHEBI:18420"/>
    </cofactor>
</comment>
<name>A0A1H7WS55_9ACTN</name>
<reference evidence="11 12" key="1">
    <citation type="submission" date="2016-10" db="EMBL/GenBank/DDBJ databases">
        <authorList>
            <person name="de Groot N.N."/>
        </authorList>
    </citation>
    <scope>NUCLEOTIDE SEQUENCE [LARGE SCALE GENOMIC DNA]</scope>
    <source>
        <strain evidence="11 12">DSM 43357</strain>
    </source>
</reference>
<dbReference type="GO" id="GO:0005524">
    <property type="term" value="F:ATP binding"/>
    <property type="evidence" value="ECO:0007669"/>
    <property type="project" value="UniProtKB-KW"/>
</dbReference>
<evidence type="ECO:0000256" key="3">
    <source>
        <dbReference type="ARBA" id="ARBA00022679"/>
    </source>
</evidence>
<keyword evidence="7" id="KW-0594">Phospholipid biosynthesis</keyword>
<evidence type="ECO:0000256" key="1">
    <source>
        <dbReference type="ARBA" id="ARBA00001946"/>
    </source>
</evidence>
<dbReference type="RefSeq" id="WP_055501253.1">
    <property type="nucleotide sequence ID" value="NZ_BBZG01000001.1"/>
</dbReference>
<dbReference type="InterPro" id="IPR001206">
    <property type="entry name" value="Diacylglycerol_kinase_cat_dom"/>
</dbReference>
<dbReference type="Pfam" id="PF00781">
    <property type="entry name" value="DAGK_cat"/>
    <property type="match status" value="1"/>
</dbReference>
<comment type="similarity">
    <text evidence="2">Belongs to the diacylglycerol/lipid kinase family.</text>
</comment>
<dbReference type="InterPro" id="IPR050187">
    <property type="entry name" value="Lipid_Phosphate_FormReg"/>
</dbReference>
<feature type="region of interest" description="Disordered" evidence="9">
    <location>
        <begin position="260"/>
        <end position="281"/>
    </location>
</feature>
<evidence type="ECO:0000256" key="8">
    <source>
        <dbReference type="ARBA" id="ARBA00023264"/>
    </source>
</evidence>
<sequence>MRKLVALGNPAAGGVDGDARRAVLEVLRGGADVEDVVLRSPGDLDAALDAHADRVPVVLGGDGTLHAVVAALLRRGEPAARPVGLVPLGTGNDLARALGVPLEPRAAARIVLDGRERPLDLLVDERGGVVVNAVHIGVGALASERAAPLKPVLRRAAYPAGALIAGVRGRGWRLRVTVDGQVVGDGRRRVLMVGVGNGTSIGGGTPLMPGARPDDGLADVVVSYTVPPWSRLAFALLLRLGRHQRRDDVLTFRAREVRVEGEPAPANADGEPHPPAPRRSWTVHPAAWRLIAPVE</sequence>
<proteinExistence type="inferred from homology"/>
<dbReference type="Pfam" id="PF19279">
    <property type="entry name" value="YegS_C"/>
    <property type="match status" value="1"/>
</dbReference>
<evidence type="ECO:0000256" key="6">
    <source>
        <dbReference type="ARBA" id="ARBA00022840"/>
    </source>
</evidence>
<keyword evidence="6" id="KW-0067">ATP-binding</keyword>
<feature type="domain" description="DAGKc" evidence="10">
    <location>
        <begin position="1"/>
        <end position="128"/>
    </location>
</feature>
<dbReference type="PANTHER" id="PTHR12358:SF106">
    <property type="entry name" value="LIPID KINASE YEGS"/>
    <property type="match status" value="1"/>
</dbReference>
<dbReference type="GO" id="GO:0016301">
    <property type="term" value="F:kinase activity"/>
    <property type="evidence" value="ECO:0007669"/>
    <property type="project" value="UniProtKB-KW"/>
</dbReference>
<dbReference type="PROSITE" id="PS50146">
    <property type="entry name" value="DAGK"/>
    <property type="match status" value="1"/>
</dbReference>
<gene>
    <name evidence="11" type="ORF">SAMN05660976_04566</name>
</gene>
<organism evidence="11 12">
    <name type="scientific">Nonomuraea pusilla</name>
    <dbReference type="NCBI Taxonomy" id="46177"/>
    <lineage>
        <taxon>Bacteria</taxon>
        <taxon>Bacillati</taxon>
        <taxon>Actinomycetota</taxon>
        <taxon>Actinomycetes</taxon>
        <taxon>Streptosporangiales</taxon>
        <taxon>Streptosporangiaceae</taxon>
        <taxon>Nonomuraea</taxon>
    </lineage>
</organism>
<keyword evidence="3" id="KW-0808">Transferase</keyword>
<dbReference type="AlphaFoldDB" id="A0A1H7WS55"/>
<keyword evidence="4" id="KW-0547">Nucleotide-binding</keyword>
<keyword evidence="7" id="KW-0443">Lipid metabolism</keyword>
<dbReference type="PANTHER" id="PTHR12358">
    <property type="entry name" value="SPHINGOSINE KINASE"/>
    <property type="match status" value="1"/>
</dbReference>
<evidence type="ECO:0000313" key="12">
    <source>
        <dbReference type="Proteomes" id="UP000198953"/>
    </source>
</evidence>
<dbReference type="Proteomes" id="UP000198953">
    <property type="component" value="Unassembled WGS sequence"/>
</dbReference>
<keyword evidence="8" id="KW-1208">Phospholipid metabolism</keyword>
<dbReference type="Gene3D" id="3.40.50.10330">
    <property type="entry name" value="Probable inorganic polyphosphate/atp-NAD kinase, domain 1"/>
    <property type="match status" value="1"/>
</dbReference>
<keyword evidence="12" id="KW-1185">Reference proteome</keyword>
<evidence type="ECO:0000313" key="11">
    <source>
        <dbReference type="EMBL" id="SEM24372.1"/>
    </source>
</evidence>
<accession>A0A1H7WS55</accession>
<dbReference type="SMART" id="SM00046">
    <property type="entry name" value="DAGKc"/>
    <property type="match status" value="1"/>
</dbReference>
<dbReference type="InterPro" id="IPR016064">
    <property type="entry name" value="NAD/diacylglycerol_kinase_sf"/>
</dbReference>
<dbReference type="SUPFAM" id="SSF111331">
    <property type="entry name" value="NAD kinase/diacylglycerol kinase-like"/>
    <property type="match status" value="1"/>
</dbReference>
<evidence type="ECO:0000256" key="9">
    <source>
        <dbReference type="SAM" id="MobiDB-lite"/>
    </source>
</evidence>
<dbReference type="OrthoDB" id="142078at2"/>
<evidence type="ECO:0000256" key="2">
    <source>
        <dbReference type="ARBA" id="ARBA00005983"/>
    </source>
</evidence>
<evidence type="ECO:0000259" key="10">
    <source>
        <dbReference type="PROSITE" id="PS50146"/>
    </source>
</evidence>
<keyword evidence="5 11" id="KW-0418">Kinase</keyword>
<evidence type="ECO:0000256" key="5">
    <source>
        <dbReference type="ARBA" id="ARBA00022777"/>
    </source>
</evidence>
<evidence type="ECO:0000256" key="4">
    <source>
        <dbReference type="ARBA" id="ARBA00022741"/>
    </source>
</evidence>
<dbReference type="GO" id="GO:0005886">
    <property type="term" value="C:plasma membrane"/>
    <property type="evidence" value="ECO:0007669"/>
    <property type="project" value="TreeGrafter"/>
</dbReference>
<dbReference type="InterPro" id="IPR017438">
    <property type="entry name" value="ATP-NAD_kinase_N"/>
</dbReference>
<dbReference type="GO" id="GO:0008654">
    <property type="term" value="P:phospholipid biosynthetic process"/>
    <property type="evidence" value="ECO:0007669"/>
    <property type="project" value="UniProtKB-KW"/>
</dbReference>
<dbReference type="Gene3D" id="2.60.200.40">
    <property type="match status" value="1"/>
</dbReference>
<dbReference type="STRING" id="46177.SAMN05660976_04566"/>
<protein>
    <submittedName>
        <fullName evidence="11">Diacylglycerol kinase family enzyme</fullName>
    </submittedName>
</protein>
<evidence type="ECO:0000256" key="7">
    <source>
        <dbReference type="ARBA" id="ARBA00023209"/>
    </source>
</evidence>
<keyword evidence="7" id="KW-0444">Lipid biosynthesis</keyword>